<proteinExistence type="predicted"/>
<evidence type="ECO:0000313" key="3">
    <source>
        <dbReference type="Proteomes" id="UP000629468"/>
    </source>
</evidence>
<organism evidence="2 3">
    <name type="scientific">Agaricus bisporus var. burnettii</name>
    <dbReference type="NCBI Taxonomy" id="192524"/>
    <lineage>
        <taxon>Eukaryota</taxon>
        <taxon>Fungi</taxon>
        <taxon>Dikarya</taxon>
        <taxon>Basidiomycota</taxon>
        <taxon>Agaricomycotina</taxon>
        <taxon>Agaricomycetes</taxon>
        <taxon>Agaricomycetidae</taxon>
        <taxon>Agaricales</taxon>
        <taxon>Agaricineae</taxon>
        <taxon>Agaricaceae</taxon>
        <taxon>Agaricus</taxon>
    </lineage>
</organism>
<protein>
    <recommendedName>
        <fullName evidence="4">RraA-like protein</fullName>
    </recommendedName>
</protein>
<dbReference type="Pfam" id="PF03737">
    <property type="entry name" value="RraA-like"/>
    <property type="match status" value="1"/>
</dbReference>
<name>A0A8H7F7P0_AGABI</name>
<feature type="binding site" evidence="1">
    <location>
        <begin position="118"/>
        <end position="121"/>
    </location>
    <ligand>
        <name>substrate</name>
    </ligand>
</feature>
<evidence type="ECO:0000256" key="1">
    <source>
        <dbReference type="PIRSR" id="PIRSR605493-1"/>
    </source>
</evidence>
<sequence>MFSGQMLNLMKSTAYIFKHVARTTSKLVDFSTCEISDALIKLKVPHGGYIPDINMLSPSPSSPSASSIRLCGPAYTVRMVMSSDVSAPKLSEHFVDTIPEGSVIVISAPPKAKNAVWGGLMTAGAKARSAKGVVISGRCRDLSEQRSQNFPVFARGHSTVGQSPFTRPSEINVPMVLSHIKWNAQSDTTDEDTFPGLTVHPGDWIVADEDGVVCVPRVVEDEVIELAKTGRHIDDLCMKDIRAGKGVKASFYLHRGK</sequence>
<dbReference type="GO" id="GO:0008948">
    <property type="term" value="F:oxaloacetate decarboxylase activity"/>
    <property type="evidence" value="ECO:0007669"/>
    <property type="project" value="TreeGrafter"/>
</dbReference>
<dbReference type="InterPro" id="IPR036704">
    <property type="entry name" value="RraA/RraA-like_sf"/>
</dbReference>
<dbReference type="CDD" id="cd16841">
    <property type="entry name" value="RraA_family"/>
    <property type="match status" value="1"/>
</dbReference>
<dbReference type="AlphaFoldDB" id="A0A8H7F7P0"/>
<comment type="cofactor">
    <cofactor evidence="1">
        <name>Mg(2+)</name>
        <dbReference type="ChEBI" id="CHEBI:18420"/>
    </cofactor>
</comment>
<dbReference type="InterPro" id="IPR005493">
    <property type="entry name" value="RraA/RraA-like"/>
</dbReference>
<dbReference type="Proteomes" id="UP000629468">
    <property type="component" value="Unassembled WGS sequence"/>
</dbReference>
<evidence type="ECO:0008006" key="4">
    <source>
        <dbReference type="Google" id="ProtNLM"/>
    </source>
</evidence>
<comment type="caution">
    <text evidence="2">The sequence shown here is derived from an EMBL/GenBank/DDBJ whole genome shotgun (WGS) entry which is preliminary data.</text>
</comment>
<dbReference type="Gene3D" id="3.50.30.40">
    <property type="entry name" value="Ribonuclease E inhibitor RraA/RraA-like"/>
    <property type="match status" value="1"/>
</dbReference>
<gene>
    <name evidence="2" type="ORF">Agabi119p4_1648</name>
</gene>
<keyword evidence="1" id="KW-0460">Magnesium</keyword>
<reference evidence="2 3" key="1">
    <citation type="journal article" name="Sci. Rep.">
        <title>Telomere-to-telomere assembled and centromere annotated genomes of the two main subspecies of the button mushroom Agaricus bisporus reveal especially polymorphic chromosome ends.</title>
        <authorList>
            <person name="Sonnenberg A.S.M."/>
            <person name="Sedaghat-Telgerd N."/>
            <person name="Lavrijssen B."/>
            <person name="Ohm R.A."/>
            <person name="Hendrickx P.M."/>
            <person name="Scholtmeijer K."/>
            <person name="Baars J.J.P."/>
            <person name="van Peer A."/>
        </authorList>
    </citation>
    <scope>NUCLEOTIDE SEQUENCE [LARGE SCALE GENOMIC DNA]</scope>
    <source>
        <strain evidence="2 3">H119_p4</strain>
    </source>
</reference>
<dbReference type="GO" id="GO:0047443">
    <property type="term" value="F:4-hydroxy-4-methyl-2-oxoglutarate aldolase activity"/>
    <property type="evidence" value="ECO:0007669"/>
    <property type="project" value="TreeGrafter"/>
</dbReference>
<feature type="binding site" evidence="1">
    <location>
        <position position="140"/>
    </location>
    <ligand>
        <name>substrate</name>
    </ligand>
</feature>
<dbReference type="PANTHER" id="PTHR33254">
    <property type="entry name" value="4-HYDROXY-4-METHYL-2-OXOGLUTARATE ALDOLASE 3-RELATED"/>
    <property type="match status" value="1"/>
</dbReference>
<dbReference type="GO" id="GO:0046872">
    <property type="term" value="F:metal ion binding"/>
    <property type="evidence" value="ECO:0007669"/>
    <property type="project" value="UniProtKB-KW"/>
</dbReference>
<accession>A0A8H7F7P0</accession>
<feature type="binding site" evidence="1">
    <location>
        <position position="141"/>
    </location>
    <ligand>
        <name>Mg(2+)</name>
        <dbReference type="ChEBI" id="CHEBI:18420"/>
    </ligand>
</feature>
<dbReference type="EMBL" id="JABXXO010000003">
    <property type="protein sequence ID" value="KAF7782272.1"/>
    <property type="molecule type" value="Genomic_DNA"/>
</dbReference>
<keyword evidence="1" id="KW-0479">Metal-binding</keyword>
<dbReference type="SUPFAM" id="SSF89562">
    <property type="entry name" value="RraA-like"/>
    <property type="match status" value="1"/>
</dbReference>
<evidence type="ECO:0000313" key="2">
    <source>
        <dbReference type="EMBL" id="KAF7782272.1"/>
    </source>
</evidence>
<dbReference type="PANTHER" id="PTHR33254:SF4">
    <property type="entry name" value="4-HYDROXY-4-METHYL-2-OXOGLUTARATE ALDOLASE 3-RELATED"/>
    <property type="match status" value="1"/>
</dbReference>